<comment type="caution">
    <text evidence="1">The sequence shown here is derived from an EMBL/GenBank/DDBJ whole genome shotgun (WGS) entry which is preliminary data.</text>
</comment>
<dbReference type="VEuPathDB" id="FungiDB:CC1G_14123"/>
<evidence type="ECO:0000313" key="2">
    <source>
        <dbReference type="Proteomes" id="UP000001861"/>
    </source>
</evidence>
<sequence length="122" mass="13826">MAHVKEDRVAVRDLKLDFYLGPTSPDRPGRRVPMPFTMLDGYQGEATHGFILRHPENYRELNPSFSRILGNENAKGMDIKGPCVIVLCNQRGIFVNATYEDIREETDREDIASESDKEGGEI</sequence>
<dbReference type="HOGENOM" id="CLU_2026602_0_0_1"/>
<keyword evidence="2" id="KW-1185">Reference proteome</keyword>
<dbReference type="GeneID" id="9378968"/>
<gene>
    <name evidence="1" type="ORF">CC1G_14123</name>
</gene>
<organism evidence="1 2">
    <name type="scientific">Coprinopsis cinerea (strain Okayama-7 / 130 / ATCC MYA-4618 / FGSC 9003)</name>
    <name type="common">Inky cap fungus</name>
    <name type="synonym">Hormographiella aspergillata</name>
    <dbReference type="NCBI Taxonomy" id="240176"/>
    <lineage>
        <taxon>Eukaryota</taxon>
        <taxon>Fungi</taxon>
        <taxon>Dikarya</taxon>
        <taxon>Basidiomycota</taxon>
        <taxon>Agaricomycotina</taxon>
        <taxon>Agaricomycetes</taxon>
        <taxon>Agaricomycetidae</taxon>
        <taxon>Agaricales</taxon>
        <taxon>Agaricineae</taxon>
        <taxon>Psathyrellaceae</taxon>
        <taxon>Coprinopsis</taxon>
    </lineage>
</organism>
<dbReference type="RefSeq" id="XP_002911590.1">
    <property type="nucleotide sequence ID" value="XM_002911544.1"/>
</dbReference>
<dbReference type="AlphaFoldDB" id="D6RL56"/>
<accession>D6RL56</accession>
<dbReference type="InParanoid" id="D6RL56"/>
<evidence type="ECO:0000313" key="1">
    <source>
        <dbReference type="EMBL" id="EFI28096.1"/>
    </source>
</evidence>
<name>D6RL56_COPC7</name>
<dbReference type="KEGG" id="cci:CC1G_14123"/>
<protein>
    <submittedName>
        <fullName evidence="1">Uncharacterized protein</fullName>
    </submittedName>
</protein>
<proteinExistence type="predicted"/>
<dbReference type="EMBL" id="AACS02000003">
    <property type="protein sequence ID" value="EFI28096.1"/>
    <property type="molecule type" value="Genomic_DNA"/>
</dbReference>
<reference evidence="1 2" key="1">
    <citation type="journal article" date="2010" name="Proc. Natl. Acad. Sci. U.S.A.">
        <title>Insights into evolution of multicellular fungi from the assembled chromosomes of the mushroom Coprinopsis cinerea (Coprinus cinereus).</title>
        <authorList>
            <person name="Stajich J.E."/>
            <person name="Wilke S.K."/>
            <person name="Ahren D."/>
            <person name="Au C.H."/>
            <person name="Birren B.W."/>
            <person name="Borodovsky M."/>
            <person name="Burns C."/>
            <person name="Canback B."/>
            <person name="Casselton L.A."/>
            <person name="Cheng C.K."/>
            <person name="Deng J."/>
            <person name="Dietrich F.S."/>
            <person name="Fargo D.C."/>
            <person name="Farman M.L."/>
            <person name="Gathman A.C."/>
            <person name="Goldberg J."/>
            <person name="Guigo R."/>
            <person name="Hoegger P.J."/>
            <person name="Hooker J.B."/>
            <person name="Huggins A."/>
            <person name="James T.Y."/>
            <person name="Kamada T."/>
            <person name="Kilaru S."/>
            <person name="Kodira C."/>
            <person name="Kues U."/>
            <person name="Kupfer D."/>
            <person name="Kwan H.S."/>
            <person name="Lomsadze A."/>
            <person name="Li W."/>
            <person name="Lilly W.W."/>
            <person name="Ma L.J."/>
            <person name="Mackey A.J."/>
            <person name="Manning G."/>
            <person name="Martin F."/>
            <person name="Muraguchi H."/>
            <person name="Natvig D.O."/>
            <person name="Palmerini H."/>
            <person name="Ramesh M.A."/>
            <person name="Rehmeyer C.J."/>
            <person name="Roe B.A."/>
            <person name="Shenoy N."/>
            <person name="Stanke M."/>
            <person name="Ter-Hovhannisyan V."/>
            <person name="Tunlid A."/>
            <person name="Velagapudi R."/>
            <person name="Vision T.J."/>
            <person name="Zeng Q."/>
            <person name="Zolan M.E."/>
            <person name="Pukkila P.J."/>
        </authorList>
    </citation>
    <scope>NUCLEOTIDE SEQUENCE [LARGE SCALE GENOMIC DNA]</scope>
    <source>
        <strain evidence="2">Okayama-7 / 130 / ATCC MYA-4618 / FGSC 9003</strain>
    </source>
</reference>
<dbReference type="Proteomes" id="UP000001861">
    <property type="component" value="Unassembled WGS sequence"/>
</dbReference>